<evidence type="ECO:0000256" key="3">
    <source>
        <dbReference type="ARBA" id="ARBA00012976"/>
    </source>
</evidence>
<dbReference type="EC" id="3.1.3.80" evidence="3"/>
<dbReference type="SUPFAM" id="SSF53254">
    <property type="entry name" value="Phosphoglycerate mutase-like"/>
    <property type="match status" value="1"/>
</dbReference>
<feature type="chain" id="PRO_5045926548" description="Multiple inositol polyphosphate phosphatase 1" evidence="15">
    <location>
        <begin position="30"/>
        <end position="455"/>
    </location>
</feature>
<feature type="compositionally biased region" description="Polar residues" evidence="14">
    <location>
        <begin position="41"/>
        <end position="53"/>
    </location>
</feature>
<evidence type="ECO:0000256" key="1">
    <source>
        <dbReference type="ARBA" id="ARBA00004370"/>
    </source>
</evidence>
<comment type="subcellular location">
    <subcellularLocation>
        <location evidence="1">Membrane</location>
    </subcellularLocation>
</comment>
<dbReference type="InterPro" id="IPR029033">
    <property type="entry name" value="His_PPase_superfam"/>
</dbReference>
<comment type="catalytic activity">
    <reaction evidence="11">
        <text>1D-myo-inositol 1,2,4,5,6-pentakisphosphate + H2O = 1D-myo-inositol 1,2,5,6-tetrakisphosphate + phosphate</text>
        <dbReference type="Rhea" id="RHEA:77115"/>
        <dbReference type="ChEBI" id="CHEBI:15377"/>
        <dbReference type="ChEBI" id="CHEBI:43474"/>
        <dbReference type="ChEBI" id="CHEBI:57798"/>
        <dbReference type="ChEBI" id="CHEBI:195535"/>
        <dbReference type="EC" id="3.1.3.62"/>
    </reaction>
    <physiologicalReaction direction="left-to-right" evidence="11">
        <dbReference type="Rhea" id="RHEA:77116"/>
    </physiologicalReaction>
</comment>
<evidence type="ECO:0000256" key="9">
    <source>
        <dbReference type="ARBA" id="ARBA00031642"/>
    </source>
</evidence>
<evidence type="ECO:0000256" key="14">
    <source>
        <dbReference type="SAM" id="MobiDB-lite"/>
    </source>
</evidence>
<dbReference type="InterPro" id="IPR000560">
    <property type="entry name" value="His_Pase_clade-2"/>
</dbReference>
<evidence type="ECO:0000256" key="15">
    <source>
        <dbReference type="SAM" id="SignalP"/>
    </source>
</evidence>
<dbReference type="EC" id="3.1.3.62" evidence="4"/>
<evidence type="ECO:0000256" key="13">
    <source>
        <dbReference type="ARBA" id="ARBA00043832"/>
    </source>
</evidence>
<keyword evidence="7" id="KW-0378">Hydrolase</keyword>
<keyword evidence="6 15" id="KW-0732">Signal</keyword>
<gene>
    <name evidence="16" type="ORF">ABUW04_15315</name>
</gene>
<comment type="catalytic activity">
    <reaction evidence="12">
        <text>1D-myo-inositol hexakisphosphate + H2O = 1D-myo-inositol 1,2,4,5,6-pentakisphosphate + phosphate</text>
        <dbReference type="Rhea" id="RHEA:16989"/>
        <dbReference type="ChEBI" id="CHEBI:15377"/>
        <dbReference type="ChEBI" id="CHEBI:43474"/>
        <dbReference type="ChEBI" id="CHEBI:57798"/>
        <dbReference type="ChEBI" id="CHEBI:58130"/>
        <dbReference type="EC" id="3.1.3.62"/>
    </reaction>
    <physiologicalReaction direction="left-to-right" evidence="12">
        <dbReference type="Rhea" id="RHEA:16990"/>
    </physiologicalReaction>
</comment>
<dbReference type="Gene3D" id="3.40.50.1240">
    <property type="entry name" value="Phosphoglycerate mutase-like"/>
    <property type="match status" value="1"/>
</dbReference>
<comment type="caution">
    <text evidence="16">The sequence shown here is derived from an EMBL/GenBank/DDBJ whole genome shotgun (WGS) entry which is preliminary data.</text>
</comment>
<evidence type="ECO:0000256" key="8">
    <source>
        <dbReference type="ARBA" id="ARBA00023136"/>
    </source>
</evidence>
<evidence type="ECO:0000256" key="10">
    <source>
        <dbReference type="ARBA" id="ARBA00043668"/>
    </source>
</evidence>
<name>A0ABV6XMX7_9ACTN</name>
<comment type="similarity">
    <text evidence="2">Belongs to the histidine acid phosphatase family. MINPP1 subfamily.</text>
</comment>
<sequence>MKRSVACSTALAVTLAVAAVTLGAGSASAQGLGTGHAAPSRQHNYTTKTPYAPQESLSRYQSAPRGFTPVFTENVARHGSRAMTDSSDGDAVLAVLASAQAQGALTRLGARLAPQVQSLLAGASAIGYGNLSGRGVQEQQQTALRMEQRLPSLFATIVAEKEPIEVETSGVARAIASANAFTSGLTSGDPALAGLIQAPVTNKDLLYFHKQPQNADYQAYLASDPELAAVIAEIDGEPGTARAAADVVSRLFSKDFAAAMSADDRTSFSRSLYELYSAAPDLAVEAPGVDLDAFLPAADADWFAYLDDAEEFYQKGPAFQGRTITYDMANVLLDDLFTQVEDKADGSSDKGAVLRFTHAEEIEPLAVLLGLPGSTKAASATLEHPYSYGDNPWRGATVAPMAANVQWDLYRKGSQYLVRMLYNEKETAFKPSCKPVARGSYFYDLNELESCFDRG</sequence>
<feature type="signal peptide" evidence="15">
    <location>
        <begin position="1"/>
        <end position="29"/>
    </location>
</feature>
<organism evidence="16 17">
    <name type="scientific">Streptacidiphilus jeojiensis</name>
    <dbReference type="NCBI Taxonomy" id="3229225"/>
    <lineage>
        <taxon>Bacteria</taxon>
        <taxon>Bacillati</taxon>
        <taxon>Actinomycetota</taxon>
        <taxon>Actinomycetes</taxon>
        <taxon>Kitasatosporales</taxon>
        <taxon>Streptomycetaceae</taxon>
        <taxon>Streptacidiphilus</taxon>
    </lineage>
</organism>
<dbReference type="PANTHER" id="PTHR20963:SF8">
    <property type="entry name" value="MULTIPLE INOSITOL POLYPHOSPHATE PHOSPHATASE 1"/>
    <property type="match status" value="1"/>
</dbReference>
<evidence type="ECO:0000256" key="2">
    <source>
        <dbReference type="ARBA" id="ARBA00008422"/>
    </source>
</evidence>
<evidence type="ECO:0000256" key="4">
    <source>
        <dbReference type="ARBA" id="ARBA00013040"/>
    </source>
</evidence>
<comment type="catalytic activity">
    <reaction evidence="13">
        <text>(2R)-2,3-bisphosphoglycerate + H2O = (2R)-2-phosphoglycerate + phosphate</text>
        <dbReference type="Rhea" id="RHEA:27381"/>
        <dbReference type="ChEBI" id="CHEBI:15377"/>
        <dbReference type="ChEBI" id="CHEBI:43474"/>
        <dbReference type="ChEBI" id="CHEBI:58248"/>
        <dbReference type="ChEBI" id="CHEBI:58289"/>
        <dbReference type="EC" id="3.1.3.80"/>
    </reaction>
    <physiologicalReaction direction="left-to-right" evidence="13">
        <dbReference type="Rhea" id="RHEA:27382"/>
    </physiologicalReaction>
</comment>
<accession>A0ABV6XMX7</accession>
<reference evidence="16 17" key="1">
    <citation type="submission" date="2024-06" db="EMBL/GenBank/DDBJ databases">
        <authorList>
            <person name="Lee S.D."/>
        </authorList>
    </citation>
    <scope>NUCLEOTIDE SEQUENCE [LARGE SCALE GENOMIC DNA]</scope>
    <source>
        <strain evidence="16 17">N1-10</strain>
    </source>
</reference>
<keyword evidence="8" id="KW-0472">Membrane</keyword>
<comment type="catalytic activity">
    <reaction evidence="10">
        <text>1D-myo-inositol 1,2,5,6-tetrakisphosphate + H2O = 1D-myo-inositol 1,2,6-trisphosphate + phosphate</text>
        <dbReference type="Rhea" id="RHEA:77119"/>
        <dbReference type="ChEBI" id="CHEBI:15377"/>
        <dbReference type="ChEBI" id="CHEBI:43474"/>
        <dbReference type="ChEBI" id="CHEBI:195535"/>
        <dbReference type="ChEBI" id="CHEBI:195537"/>
        <dbReference type="EC" id="3.1.3.62"/>
    </reaction>
    <physiologicalReaction direction="left-to-right" evidence="10">
        <dbReference type="Rhea" id="RHEA:77120"/>
    </physiologicalReaction>
</comment>
<evidence type="ECO:0000313" key="17">
    <source>
        <dbReference type="Proteomes" id="UP001592581"/>
    </source>
</evidence>
<evidence type="ECO:0000313" key="16">
    <source>
        <dbReference type="EMBL" id="MFC1439626.1"/>
    </source>
</evidence>
<proteinExistence type="inferred from homology"/>
<evidence type="ECO:0000256" key="12">
    <source>
        <dbReference type="ARBA" id="ARBA00043691"/>
    </source>
</evidence>
<evidence type="ECO:0000256" key="7">
    <source>
        <dbReference type="ARBA" id="ARBA00022801"/>
    </source>
</evidence>
<dbReference type="CDD" id="cd07061">
    <property type="entry name" value="HP_HAP_like"/>
    <property type="match status" value="1"/>
</dbReference>
<dbReference type="EMBL" id="JBEUKS010000005">
    <property type="protein sequence ID" value="MFC1439626.1"/>
    <property type="molecule type" value="Genomic_DNA"/>
</dbReference>
<dbReference type="RefSeq" id="WP_380565130.1">
    <property type="nucleotide sequence ID" value="NZ_JBEUKS010000005.1"/>
</dbReference>
<evidence type="ECO:0000256" key="11">
    <source>
        <dbReference type="ARBA" id="ARBA00043671"/>
    </source>
</evidence>
<dbReference type="PANTHER" id="PTHR20963">
    <property type="entry name" value="MULTIPLE INOSITOL POLYPHOSPHATE PHOSPHATASE-RELATED"/>
    <property type="match status" value="1"/>
</dbReference>
<keyword evidence="17" id="KW-1185">Reference proteome</keyword>
<evidence type="ECO:0000256" key="6">
    <source>
        <dbReference type="ARBA" id="ARBA00022729"/>
    </source>
</evidence>
<evidence type="ECO:0000256" key="5">
    <source>
        <dbReference type="ARBA" id="ARBA00018097"/>
    </source>
</evidence>
<dbReference type="Pfam" id="PF00328">
    <property type="entry name" value="His_Phos_2"/>
    <property type="match status" value="1"/>
</dbReference>
<feature type="region of interest" description="Disordered" evidence="14">
    <location>
        <begin position="30"/>
        <end position="53"/>
    </location>
</feature>
<protein>
    <recommendedName>
        <fullName evidence="5">Multiple inositol polyphosphate phosphatase 1</fullName>
        <ecNumber evidence="4">3.1.3.62</ecNumber>
        <ecNumber evidence="3">3.1.3.80</ecNumber>
    </recommendedName>
    <alternativeName>
        <fullName evidence="9">2,3-bisphosphoglycerate 3-phosphatase</fullName>
    </alternativeName>
</protein>
<dbReference type="Proteomes" id="UP001592581">
    <property type="component" value="Unassembled WGS sequence"/>
</dbReference>